<comment type="cofactor">
    <cofactor evidence="2">
        <name>Mg(2+)</name>
        <dbReference type="ChEBI" id="CHEBI:18420"/>
    </cofactor>
</comment>
<protein>
    <submittedName>
        <fullName evidence="10">Aminopeptidase</fullName>
    </submittedName>
</protein>
<proteinExistence type="inferred from homology"/>
<dbReference type="GO" id="GO:0008237">
    <property type="term" value="F:metallopeptidase activity"/>
    <property type="evidence" value="ECO:0007669"/>
    <property type="project" value="UniProtKB-KW"/>
</dbReference>
<comment type="similarity">
    <text evidence="4">Belongs to the peptidase M29 family.</text>
</comment>
<dbReference type="InterPro" id="IPR000787">
    <property type="entry name" value="Peptidase_M29"/>
</dbReference>
<dbReference type="AlphaFoldDB" id="A0A5C4JPX3"/>
<dbReference type="OrthoDB" id="9803993at2"/>
<dbReference type="RefSeq" id="WP_138748595.1">
    <property type="nucleotide sequence ID" value="NZ_VCLB01000006.1"/>
</dbReference>
<reference evidence="10 11" key="1">
    <citation type="submission" date="2019-05" db="EMBL/GenBank/DDBJ databases">
        <authorList>
            <person name="Lee S.D."/>
        </authorList>
    </citation>
    <scope>NUCLEOTIDE SEQUENCE [LARGE SCALE GENOMIC DNA]</scope>
    <source>
        <strain evidence="10 11">GH2-6</strain>
    </source>
</reference>
<keyword evidence="7" id="KW-0479">Metal-binding</keyword>
<dbReference type="EMBL" id="VCLB01000006">
    <property type="protein sequence ID" value="TNB47433.1"/>
    <property type="molecule type" value="Genomic_DNA"/>
</dbReference>
<evidence type="ECO:0000313" key="10">
    <source>
        <dbReference type="EMBL" id="TNB47433.1"/>
    </source>
</evidence>
<evidence type="ECO:0000256" key="4">
    <source>
        <dbReference type="ARBA" id="ARBA00008236"/>
    </source>
</evidence>
<dbReference type="InterPro" id="IPR035097">
    <property type="entry name" value="M29_N-terminal"/>
</dbReference>
<evidence type="ECO:0000256" key="8">
    <source>
        <dbReference type="ARBA" id="ARBA00022801"/>
    </source>
</evidence>
<reference evidence="10 11" key="2">
    <citation type="submission" date="2019-06" db="EMBL/GenBank/DDBJ databases">
        <title>Martelella lutilitoris sp. nov., isolated from a tidal mudflat.</title>
        <authorList>
            <person name="Kim Y.-J."/>
        </authorList>
    </citation>
    <scope>NUCLEOTIDE SEQUENCE [LARGE SCALE GENOMIC DNA]</scope>
    <source>
        <strain evidence="10 11">GH2-6</strain>
    </source>
</reference>
<dbReference type="Proteomes" id="UP000307874">
    <property type="component" value="Unassembled WGS sequence"/>
</dbReference>
<evidence type="ECO:0000256" key="5">
    <source>
        <dbReference type="ARBA" id="ARBA00022438"/>
    </source>
</evidence>
<evidence type="ECO:0000256" key="3">
    <source>
        <dbReference type="ARBA" id="ARBA00001947"/>
    </source>
</evidence>
<dbReference type="GO" id="GO:0046872">
    <property type="term" value="F:metal ion binding"/>
    <property type="evidence" value="ECO:0007669"/>
    <property type="project" value="UniProtKB-KW"/>
</dbReference>
<keyword evidence="8" id="KW-0378">Hydrolase</keyword>
<comment type="cofactor">
    <cofactor evidence="1">
        <name>Co(2+)</name>
        <dbReference type="ChEBI" id="CHEBI:48828"/>
    </cofactor>
</comment>
<evidence type="ECO:0000256" key="9">
    <source>
        <dbReference type="ARBA" id="ARBA00023049"/>
    </source>
</evidence>
<dbReference type="PRINTS" id="PR00919">
    <property type="entry name" value="THERMOPTASE"/>
</dbReference>
<dbReference type="InterPro" id="IPR052170">
    <property type="entry name" value="M29_Exopeptidase"/>
</dbReference>
<evidence type="ECO:0000256" key="6">
    <source>
        <dbReference type="ARBA" id="ARBA00022670"/>
    </source>
</evidence>
<comment type="cofactor">
    <cofactor evidence="3">
        <name>Zn(2+)</name>
        <dbReference type="ChEBI" id="CHEBI:29105"/>
    </cofactor>
</comment>
<evidence type="ECO:0000313" key="11">
    <source>
        <dbReference type="Proteomes" id="UP000307874"/>
    </source>
</evidence>
<dbReference type="Pfam" id="PF02073">
    <property type="entry name" value="Peptidase_M29"/>
    <property type="match status" value="1"/>
</dbReference>
<keyword evidence="6" id="KW-0645">Protease</keyword>
<keyword evidence="11" id="KW-1185">Reference proteome</keyword>
<dbReference type="PANTHER" id="PTHR34448:SF3">
    <property type="entry name" value="AMINOPEPTIDASE AMPS"/>
    <property type="match status" value="1"/>
</dbReference>
<dbReference type="Gene3D" id="3.40.1830.10">
    <property type="entry name" value="Thermophilic metalloprotease (M29)"/>
    <property type="match status" value="1"/>
</dbReference>
<name>A0A5C4JPX3_9HYPH</name>
<organism evidence="10 11">
    <name type="scientific">Martelella lutilitoris</name>
    <dbReference type="NCBI Taxonomy" id="2583532"/>
    <lineage>
        <taxon>Bacteria</taxon>
        <taxon>Pseudomonadati</taxon>
        <taxon>Pseudomonadota</taxon>
        <taxon>Alphaproteobacteria</taxon>
        <taxon>Hyphomicrobiales</taxon>
        <taxon>Aurantimonadaceae</taxon>
        <taxon>Martelella</taxon>
    </lineage>
</organism>
<dbReference type="GO" id="GO:0004177">
    <property type="term" value="F:aminopeptidase activity"/>
    <property type="evidence" value="ECO:0007669"/>
    <property type="project" value="UniProtKB-KW"/>
</dbReference>
<dbReference type="PANTHER" id="PTHR34448">
    <property type="entry name" value="AMINOPEPTIDASE"/>
    <property type="match status" value="1"/>
</dbReference>
<evidence type="ECO:0000256" key="7">
    <source>
        <dbReference type="ARBA" id="ARBA00022723"/>
    </source>
</evidence>
<comment type="caution">
    <text evidence="10">The sequence shown here is derived from an EMBL/GenBank/DDBJ whole genome shotgun (WGS) entry which is preliminary data.</text>
</comment>
<dbReference type="GO" id="GO:0006508">
    <property type="term" value="P:proteolysis"/>
    <property type="evidence" value="ECO:0007669"/>
    <property type="project" value="UniProtKB-KW"/>
</dbReference>
<evidence type="ECO:0000256" key="1">
    <source>
        <dbReference type="ARBA" id="ARBA00001941"/>
    </source>
</evidence>
<keyword evidence="5 10" id="KW-0031">Aminopeptidase</keyword>
<sequence length="418" mass="45049">MTVETRLPHPIDLKALEKLAEVAVHVGLNLAEGQDLVMTAPIEAQPLTRLITRHAYRAGAGVVTTIFSDPQAMLERFENAHDASFDKAANWLYEGMGMAYARGAARLAIAGDDPMLLAAQDPEKVSRANRANSAAYKPALEKIAGFDINWNIVSYPSLAWAKTVFPDDPDAMAVAKLAKAIFAASRVDRPDPIAAWKEHNDNLHARSAWLNGKRFSALRYQGPGTDLTIGLADEHEWSGGASMAKNGIICNPNIPTEEVFTTPHRLRVEGHVSSTKPLSHQGTLIDDIRVQFEGGRIVHAAAAKGGDVLNKVLDTDEGARRLGEVALVPHSSPISASGILFYNTLFDENASCHIALGQCYSKCFIDGDKLSAEEIAARGGNSSLIHIDWMIGSDKIDIDGLDADGNATPVMRGGEWAD</sequence>
<keyword evidence="9" id="KW-0482">Metalloprotease</keyword>
<accession>A0A5C4JPX3</accession>
<gene>
    <name evidence="10" type="ORF">FF124_11255</name>
</gene>
<dbReference type="SUPFAM" id="SSF144052">
    <property type="entry name" value="Thermophilic metalloprotease-like"/>
    <property type="match status" value="1"/>
</dbReference>
<evidence type="ECO:0000256" key="2">
    <source>
        <dbReference type="ARBA" id="ARBA00001946"/>
    </source>
</evidence>